<accession>A0AAI8YF03</accession>
<dbReference type="InterPro" id="IPR055323">
    <property type="entry name" value="C57A10.07/YOR238W"/>
</dbReference>
<dbReference type="PANTHER" id="PTHR28110">
    <property type="entry name" value="TRANSMEMBRANE PROTEIN"/>
    <property type="match status" value="1"/>
</dbReference>
<name>A0AAI8YF03_9PEZI</name>
<organism evidence="1 2">
    <name type="scientific">Anthostomella pinea</name>
    <dbReference type="NCBI Taxonomy" id="933095"/>
    <lineage>
        <taxon>Eukaryota</taxon>
        <taxon>Fungi</taxon>
        <taxon>Dikarya</taxon>
        <taxon>Ascomycota</taxon>
        <taxon>Pezizomycotina</taxon>
        <taxon>Sordariomycetes</taxon>
        <taxon>Xylariomycetidae</taxon>
        <taxon>Xylariales</taxon>
        <taxon>Xylariaceae</taxon>
        <taxon>Anthostomella</taxon>
    </lineage>
</organism>
<protein>
    <submittedName>
        <fullName evidence="1">Uu.00g098050.m01.CDS01</fullName>
    </submittedName>
</protein>
<evidence type="ECO:0000313" key="2">
    <source>
        <dbReference type="Proteomes" id="UP001295740"/>
    </source>
</evidence>
<dbReference type="GO" id="GO:0005737">
    <property type="term" value="C:cytoplasm"/>
    <property type="evidence" value="ECO:0007669"/>
    <property type="project" value="TreeGrafter"/>
</dbReference>
<dbReference type="AlphaFoldDB" id="A0AAI8YF03"/>
<proteinExistence type="predicted"/>
<sequence length="255" mass="28173">MSSKPPQHLIIVCCHGIWLGGPQRGFDESEWLIAGFQAGETPTFIEHIKAGLRVLKDEQDAVLTFSGGATRKGTRLSEASSYGNLAEANSFFSVISASEAPKRIHCEEKALDSYSNVLYSLIQFWHIYGTWPWRITFVSHAFKRERLVDCHCGAIGFPLSQVDFVGIDPPGMADGTNEAAVKGVSEAVTQWKEDPHGKGDILAGKRANRNPWGISLDLFANEDDRGRSGVRSMFRGGQEYLEEGLAQPWSKQSKE</sequence>
<dbReference type="Proteomes" id="UP001295740">
    <property type="component" value="Unassembled WGS sequence"/>
</dbReference>
<comment type="caution">
    <text evidence="1">The sequence shown here is derived from an EMBL/GenBank/DDBJ whole genome shotgun (WGS) entry which is preliminary data.</text>
</comment>
<gene>
    <name evidence="1" type="ORF">KHLLAP_LOCUS2879</name>
</gene>
<dbReference type="PANTHER" id="PTHR28110:SF1">
    <property type="entry name" value="TRANSMEMBRANE PROTEIN"/>
    <property type="match status" value="1"/>
</dbReference>
<dbReference type="EMBL" id="CAUWAG010000004">
    <property type="protein sequence ID" value="CAJ2502411.1"/>
    <property type="molecule type" value="Genomic_DNA"/>
</dbReference>
<keyword evidence="2" id="KW-1185">Reference proteome</keyword>
<reference evidence="1" key="1">
    <citation type="submission" date="2023-10" db="EMBL/GenBank/DDBJ databases">
        <authorList>
            <person name="Hackl T."/>
        </authorList>
    </citation>
    <scope>NUCLEOTIDE SEQUENCE</scope>
</reference>
<evidence type="ECO:0000313" key="1">
    <source>
        <dbReference type="EMBL" id="CAJ2502411.1"/>
    </source>
</evidence>